<dbReference type="SUPFAM" id="SSF158472">
    <property type="entry name" value="HAMP domain-like"/>
    <property type="match status" value="1"/>
</dbReference>
<reference evidence="11" key="1">
    <citation type="submission" date="2021-05" db="EMBL/GenBank/DDBJ databases">
        <authorList>
            <person name="Pietrasiak N."/>
            <person name="Ward R."/>
            <person name="Stajich J.E."/>
            <person name="Kurbessoian T."/>
        </authorList>
    </citation>
    <scope>NUCLEOTIDE SEQUENCE</scope>
    <source>
        <strain evidence="11">CPER-KK1</strain>
    </source>
</reference>
<evidence type="ECO:0000256" key="6">
    <source>
        <dbReference type="ARBA" id="ARBA00022777"/>
    </source>
</evidence>
<dbReference type="PROSITE" id="PS50885">
    <property type="entry name" value="HAMP"/>
    <property type="match status" value="1"/>
</dbReference>
<dbReference type="GO" id="GO:0000155">
    <property type="term" value="F:phosphorelay sensor kinase activity"/>
    <property type="evidence" value="ECO:0007669"/>
    <property type="project" value="InterPro"/>
</dbReference>
<evidence type="ECO:0000313" key="11">
    <source>
        <dbReference type="EMBL" id="MBW4545222.1"/>
    </source>
</evidence>
<dbReference type="PANTHER" id="PTHR43065:SF50">
    <property type="entry name" value="HISTIDINE KINASE"/>
    <property type="match status" value="1"/>
</dbReference>
<feature type="transmembrane region" description="Helical" evidence="8">
    <location>
        <begin position="50"/>
        <end position="70"/>
    </location>
</feature>
<dbReference type="SMART" id="SM00304">
    <property type="entry name" value="HAMP"/>
    <property type="match status" value="1"/>
</dbReference>
<keyword evidence="8" id="KW-0472">Membrane</keyword>
<evidence type="ECO:0000256" key="1">
    <source>
        <dbReference type="ARBA" id="ARBA00000085"/>
    </source>
</evidence>
<dbReference type="InterPro" id="IPR004358">
    <property type="entry name" value="Sig_transdc_His_kin-like_C"/>
</dbReference>
<evidence type="ECO:0000256" key="7">
    <source>
        <dbReference type="ARBA" id="ARBA00023012"/>
    </source>
</evidence>
<dbReference type="Gene3D" id="6.10.340.10">
    <property type="match status" value="1"/>
</dbReference>
<keyword evidence="6" id="KW-0418">Kinase</keyword>
<dbReference type="Pfam" id="PF00672">
    <property type="entry name" value="HAMP"/>
    <property type="match status" value="1"/>
</dbReference>
<dbReference type="SUPFAM" id="SSF47384">
    <property type="entry name" value="Homodimeric domain of signal transducing histidine kinase"/>
    <property type="match status" value="1"/>
</dbReference>
<sequence>MHPLNSCLLPKKKTKAVQPQSIHRLRSVSTPEIWINRITRHWSIHKKIGFGYFLAISVAVLGTGIGLIVGEHYEDQAIDKFRGIQERYERMDKLEKSILEVNLYQQQLTLEPENPARQQEDISELLASVDEARKFIAELKSDLRNDDWIPKEYASKFKTLLQTYDTELEAYTLLVQYLSQKVEVDSLTLAEIQSEKQRLGMTNKGELIPKFKKLSRTLEELVRSNSARREQARKTMRSAKLWRVTIIVASMALSMAIAVALAYYTSRAIARRIRTVTKVAKQATQEGNFDLQAPVLSDDEIGVLATSLNQLIQQVATQIRELQQAQGQLIQSEKMSSLGQTVAGIAHEINNPVNFIYANLDYANNYTQDLLELIALYQQHYPQPIPEVQTKVDEVDLTFLREDLPKILASMHVGAERIRKIILSLRNFCHLDESELKRVDIHAGIEDTLLILKHRLNQGIKVIKYYDSLPLIECYPAQLNQVFMNILSNALDELLDHQELSSREIVIQTKVIGANQIELRIRDNGSGIPPELKDKIFDPFFTTKPVGKGTGMGLAISYQIVQQHDGNIEVFSKPGQGAEFVLNLPVSK</sequence>
<dbReference type="SMART" id="SM00387">
    <property type="entry name" value="HATPase_c"/>
    <property type="match status" value="1"/>
</dbReference>
<gene>
    <name evidence="11" type="ORF">KME25_12355</name>
</gene>
<dbReference type="InterPro" id="IPR003594">
    <property type="entry name" value="HATPase_dom"/>
</dbReference>
<dbReference type="Gene3D" id="3.30.565.10">
    <property type="entry name" value="Histidine kinase-like ATPase, C-terminal domain"/>
    <property type="match status" value="1"/>
</dbReference>
<dbReference type="Proteomes" id="UP000753908">
    <property type="component" value="Unassembled WGS sequence"/>
</dbReference>
<keyword evidence="8" id="KW-0812">Transmembrane</keyword>
<evidence type="ECO:0000256" key="8">
    <source>
        <dbReference type="SAM" id="Phobius"/>
    </source>
</evidence>
<keyword evidence="4" id="KW-0597">Phosphoprotein</keyword>
<dbReference type="PANTHER" id="PTHR43065">
    <property type="entry name" value="SENSOR HISTIDINE KINASE"/>
    <property type="match status" value="1"/>
</dbReference>
<evidence type="ECO:0000256" key="4">
    <source>
        <dbReference type="ARBA" id="ARBA00022553"/>
    </source>
</evidence>
<dbReference type="Pfam" id="PF02518">
    <property type="entry name" value="HATPase_c"/>
    <property type="match status" value="1"/>
</dbReference>
<keyword evidence="8" id="KW-1133">Transmembrane helix</keyword>
<proteinExistence type="predicted"/>
<feature type="domain" description="Histidine kinase" evidence="9">
    <location>
        <begin position="344"/>
        <end position="588"/>
    </location>
</feature>
<comment type="catalytic activity">
    <reaction evidence="1">
        <text>ATP + protein L-histidine = ADP + protein N-phospho-L-histidine.</text>
        <dbReference type="EC" id="2.7.13.3"/>
    </reaction>
</comment>
<dbReference type="EMBL" id="JAHHIF010000013">
    <property type="protein sequence ID" value="MBW4545222.1"/>
    <property type="molecule type" value="Genomic_DNA"/>
</dbReference>
<dbReference type="EC" id="2.7.13.3" evidence="3"/>
<keyword evidence="7" id="KW-0902">Two-component regulatory system</keyword>
<comment type="subcellular location">
    <subcellularLocation>
        <location evidence="2">Membrane</location>
    </subcellularLocation>
</comment>
<protein>
    <recommendedName>
        <fullName evidence="3">histidine kinase</fullName>
        <ecNumber evidence="3">2.7.13.3</ecNumber>
    </recommendedName>
</protein>
<dbReference type="InterPro" id="IPR036890">
    <property type="entry name" value="HATPase_C_sf"/>
</dbReference>
<accession>A0A951PLN2</accession>
<dbReference type="InterPro" id="IPR005467">
    <property type="entry name" value="His_kinase_dom"/>
</dbReference>
<dbReference type="PROSITE" id="PS50109">
    <property type="entry name" value="HIS_KIN"/>
    <property type="match status" value="1"/>
</dbReference>
<evidence type="ECO:0000256" key="5">
    <source>
        <dbReference type="ARBA" id="ARBA00022679"/>
    </source>
</evidence>
<evidence type="ECO:0000259" key="10">
    <source>
        <dbReference type="PROSITE" id="PS50885"/>
    </source>
</evidence>
<dbReference type="Gene3D" id="1.10.287.130">
    <property type="match status" value="1"/>
</dbReference>
<evidence type="ECO:0000256" key="3">
    <source>
        <dbReference type="ARBA" id="ARBA00012438"/>
    </source>
</evidence>
<comment type="caution">
    <text evidence="11">The sequence shown here is derived from an EMBL/GenBank/DDBJ whole genome shotgun (WGS) entry which is preliminary data.</text>
</comment>
<organism evidence="11 12">
    <name type="scientific">Symplocastrum torsivum CPER-KK1</name>
    <dbReference type="NCBI Taxonomy" id="450513"/>
    <lineage>
        <taxon>Bacteria</taxon>
        <taxon>Bacillati</taxon>
        <taxon>Cyanobacteriota</taxon>
        <taxon>Cyanophyceae</taxon>
        <taxon>Oscillatoriophycideae</taxon>
        <taxon>Oscillatoriales</taxon>
        <taxon>Microcoleaceae</taxon>
        <taxon>Symplocastrum</taxon>
    </lineage>
</organism>
<evidence type="ECO:0000256" key="2">
    <source>
        <dbReference type="ARBA" id="ARBA00004370"/>
    </source>
</evidence>
<feature type="domain" description="HAMP" evidence="10">
    <location>
        <begin position="267"/>
        <end position="320"/>
    </location>
</feature>
<dbReference type="CDD" id="cd06225">
    <property type="entry name" value="HAMP"/>
    <property type="match status" value="1"/>
</dbReference>
<dbReference type="InterPro" id="IPR003660">
    <property type="entry name" value="HAMP_dom"/>
</dbReference>
<evidence type="ECO:0000313" key="12">
    <source>
        <dbReference type="Proteomes" id="UP000753908"/>
    </source>
</evidence>
<dbReference type="GO" id="GO:0016020">
    <property type="term" value="C:membrane"/>
    <property type="evidence" value="ECO:0007669"/>
    <property type="project" value="UniProtKB-SubCell"/>
</dbReference>
<reference evidence="11" key="2">
    <citation type="journal article" date="2022" name="Microbiol. Resour. Announc.">
        <title>Metagenome Sequencing to Explore Phylogenomics of Terrestrial Cyanobacteria.</title>
        <authorList>
            <person name="Ward R.D."/>
            <person name="Stajich J.E."/>
            <person name="Johansen J.R."/>
            <person name="Huntemann M."/>
            <person name="Clum A."/>
            <person name="Foster B."/>
            <person name="Foster B."/>
            <person name="Roux S."/>
            <person name="Palaniappan K."/>
            <person name="Varghese N."/>
            <person name="Mukherjee S."/>
            <person name="Reddy T.B.K."/>
            <person name="Daum C."/>
            <person name="Copeland A."/>
            <person name="Chen I.A."/>
            <person name="Ivanova N.N."/>
            <person name="Kyrpides N.C."/>
            <person name="Shapiro N."/>
            <person name="Eloe-Fadrosh E.A."/>
            <person name="Pietrasiak N."/>
        </authorList>
    </citation>
    <scope>NUCLEOTIDE SEQUENCE</scope>
    <source>
        <strain evidence="11">CPER-KK1</strain>
    </source>
</reference>
<dbReference type="InterPro" id="IPR036097">
    <property type="entry name" value="HisK_dim/P_sf"/>
</dbReference>
<evidence type="ECO:0000259" key="9">
    <source>
        <dbReference type="PROSITE" id="PS50109"/>
    </source>
</evidence>
<dbReference type="SUPFAM" id="SSF55874">
    <property type="entry name" value="ATPase domain of HSP90 chaperone/DNA topoisomerase II/histidine kinase"/>
    <property type="match status" value="1"/>
</dbReference>
<dbReference type="AlphaFoldDB" id="A0A951PLN2"/>
<name>A0A951PLN2_9CYAN</name>
<dbReference type="PRINTS" id="PR00344">
    <property type="entry name" value="BCTRLSENSOR"/>
</dbReference>
<feature type="transmembrane region" description="Helical" evidence="8">
    <location>
        <begin position="241"/>
        <end position="264"/>
    </location>
</feature>
<keyword evidence="5" id="KW-0808">Transferase</keyword>